<keyword evidence="3" id="KW-1185">Reference proteome</keyword>
<evidence type="ECO:0000313" key="3">
    <source>
        <dbReference type="Proteomes" id="UP000824890"/>
    </source>
</evidence>
<feature type="region of interest" description="Disordered" evidence="1">
    <location>
        <begin position="200"/>
        <end position="222"/>
    </location>
</feature>
<feature type="non-terminal residue" evidence="2">
    <location>
        <position position="238"/>
    </location>
</feature>
<sequence>MGLPNDTKFYWVCINEFREDTFWLKYFIDRAENTFEEKVHFLQALTGFTRDDQYMGKRLSSGKPFGSQSSGGIHSGSPTSGGNNSWGQTTNGQWAAQQMAAPPSAHQWSTPPNSSQWSTTTNAQQWSSPPVAPQWGSTSTAQQWSSPPVAPQCGTTSTTQPWSSPSNDQQWSSPPTNVQYGFSLETQTKNTRIVEKRVTEETPVPTSTNSQRGLSLTQMSRTRKSGGLFNIWGTHRGP</sequence>
<dbReference type="Proteomes" id="UP000824890">
    <property type="component" value="Unassembled WGS sequence"/>
</dbReference>
<organism evidence="2 3">
    <name type="scientific">Brassica napus</name>
    <name type="common">Rape</name>
    <dbReference type="NCBI Taxonomy" id="3708"/>
    <lineage>
        <taxon>Eukaryota</taxon>
        <taxon>Viridiplantae</taxon>
        <taxon>Streptophyta</taxon>
        <taxon>Embryophyta</taxon>
        <taxon>Tracheophyta</taxon>
        <taxon>Spermatophyta</taxon>
        <taxon>Magnoliopsida</taxon>
        <taxon>eudicotyledons</taxon>
        <taxon>Gunneridae</taxon>
        <taxon>Pentapetalae</taxon>
        <taxon>rosids</taxon>
        <taxon>malvids</taxon>
        <taxon>Brassicales</taxon>
        <taxon>Brassicaceae</taxon>
        <taxon>Brassiceae</taxon>
        <taxon>Brassica</taxon>
    </lineage>
</organism>
<feature type="compositionally biased region" description="Polar residues" evidence="1">
    <location>
        <begin position="135"/>
        <end position="146"/>
    </location>
</feature>
<feature type="compositionally biased region" description="Low complexity" evidence="1">
    <location>
        <begin position="155"/>
        <end position="166"/>
    </location>
</feature>
<proteinExistence type="predicted"/>
<feature type="region of interest" description="Disordered" evidence="1">
    <location>
        <begin position="57"/>
        <end position="180"/>
    </location>
</feature>
<gene>
    <name evidence="2" type="ORF">HID58_047362</name>
</gene>
<protein>
    <submittedName>
        <fullName evidence="2">Uncharacterized protein</fullName>
    </submittedName>
</protein>
<feature type="compositionally biased region" description="Polar residues" evidence="1">
    <location>
        <begin position="78"/>
        <end position="96"/>
    </location>
</feature>
<evidence type="ECO:0000256" key="1">
    <source>
        <dbReference type="SAM" id="MobiDB-lite"/>
    </source>
</evidence>
<dbReference type="EMBL" id="JAGKQM010000012">
    <property type="protein sequence ID" value="KAH0897794.1"/>
    <property type="molecule type" value="Genomic_DNA"/>
</dbReference>
<accession>A0ABQ8AZ84</accession>
<evidence type="ECO:0000313" key="2">
    <source>
        <dbReference type="EMBL" id="KAH0897794.1"/>
    </source>
</evidence>
<reference evidence="2 3" key="1">
    <citation type="submission" date="2021-05" db="EMBL/GenBank/DDBJ databases">
        <title>Genome Assembly of Synthetic Allotetraploid Brassica napus Reveals Homoeologous Exchanges between Subgenomes.</title>
        <authorList>
            <person name="Davis J.T."/>
        </authorList>
    </citation>
    <scope>NUCLEOTIDE SEQUENCE [LARGE SCALE GENOMIC DNA]</scope>
    <source>
        <strain evidence="3">cv. Da-Ae</strain>
        <tissue evidence="2">Seedling</tissue>
    </source>
</reference>
<feature type="compositionally biased region" description="Polar residues" evidence="1">
    <location>
        <begin position="204"/>
        <end position="220"/>
    </location>
</feature>
<feature type="compositionally biased region" description="Polar residues" evidence="1">
    <location>
        <begin position="106"/>
        <end position="128"/>
    </location>
</feature>
<name>A0ABQ8AZ84_BRANA</name>
<feature type="compositionally biased region" description="Low complexity" evidence="1">
    <location>
        <begin position="66"/>
        <end position="77"/>
    </location>
</feature>
<comment type="caution">
    <text evidence="2">The sequence shown here is derived from an EMBL/GenBank/DDBJ whole genome shotgun (WGS) entry which is preliminary data.</text>
</comment>
<feature type="compositionally biased region" description="Polar residues" evidence="1">
    <location>
        <begin position="167"/>
        <end position="180"/>
    </location>
</feature>